<name>A0A3N2DGQ9_9GAMM</name>
<evidence type="ECO:0000256" key="7">
    <source>
        <dbReference type="ARBA" id="ARBA00022967"/>
    </source>
</evidence>
<dbReference type="GO" id="GO:0005524">
    <property type="term" value="F:ATP binding"/>
    <property type="evidence" value="ECO:0007669"/>
    <property type="project" value="UniProtKB-KW"/>
</dbReference>
<protein>
    <submittedName>
        <fullName evidence="11">Zinc transport system ATP-binding protein</fullName>
    </submittedName>
</protein>
<dbReference type="EMBL" id="RKHR01000006">
    <property type="protein sequence ID" value="ROR98970.1"/>
    <property type="molecule type" value="Genomic_DNA"/>
</dbReference>
<evidence type="ECO:0000256" key="5">
    <source>
        <dbReference type="ARBA" id="ARBA00022840"/>
    </source>
</evidence>
<dbReference type="InterPro" id="IPR003593">
    <property type="entry name" value="AAA+_ATPase"/>
</dbReference>
<dbReference type="GO" id="GO:0010043">
    <property type="term" value="P:response to zinc ion"/>
    <property type="evidence" value="ECO:0007669"/>
    <property type="project" value="TreeGrafter"/>
</dbReference>
<comment type="caution">
    <text evidence="11">The sequence shown here is derived from an EMBL/GenBank/DDBJ whole genome shotgun (WGS) entry which is preliminary data.</text>
</comment>
<dbReference type="GO" id="GO:0006829">
    <property type="term" value="P:zinc ion transport"/>
    <property type="evidence" value="ECO:0007669"/>
    <property type="project" value="UniProtKB-KW"/>
</dbReference>
<dbReference type="PROSITE" id="PS50893">
    <property type="entry name" value="ABC_TRANSPORTER_2"/>
    <property type="match status" value="1"/>
</dbReference>
<evidence type="ECO:0000256" key="6">
    <source>
        <dbReference type="ARBA" id="ARBA00022906"/>
    </source>
</evidence>
<keyword evidence="8" id="KW-0406">Ion transport</keyword>
<dbReference type="Pfam" id="PF00005">
    <property type="entry name" value="ABC_tran"/>
    <property type="match status" value="1"/>
</dbReference>
<dbReference type="GO" id="GO:0016887">
    <property type="term" value="F:ATP hydrolysis activity"/>
    <property type="evidence" value="ECO:0007669"/>
    <property type="project" value="InterPro"/>
</dbReference>
<keyword evidence="9" id="KW-0472">Membrane</keyword>
<dbReference type="Gene3D" id="3.40.50.300">
    <property type="entry name" value="P-loop containing nucleotide triphosphate hydrolases"/>
    <property type="match status" value="1"/>
</dbReference>
<accession>A0A3N2DGQ9</accession>
<dbReference type="SUPFAM" id="SSF52540">
    <property type="entry name" value="P-loop containing nucleoside triphosphate hydrolases"/>
    <property type="match status" value="1"/>
</dbReference>
<dbReference type="PANTHER" id="PTHR42734">
    <property type="entry name" value="METAL TRANSPORT SYSTEM ATP-BINDING PROTEIN TM_0124-RELATED"/>
    <property type="match status" value="1"/>
</dbReference>
<dbReference type="PROSITE" id="PS00211">
    <property type="entry name" value="ABC_TRANSPORTER_1"/>
    <property type="match status" value="1"/>
</dbReference>
<keyword evidence="7" id="KW-1278">Translocase</keyword>
<organism evidence="11 12">
    <name type="scientific">Sinobacterium caligoides</name>
    <dbReference type="NCBI Taxonomy" id="933926"/>
    <lineage>
        <taxon>Bacteria</taxon>
        <taxon>Pseudomonadati</taxon>
        <taxon>Pseudomonadota</taxon>
        <taxon>Gammaproteobacteria</taxon>
        <taxon>Cellvibrionales</taxon>
        <taxon>Spongiibacteraceae</taxon>
        <taxon>Sinobacterium</taxon>
    </lineage>
</organism>
<evidence type="ECO:0000256" key="2">
    <source>
        <dbReference type="ARBA" id="ARBA00022475"/>
    </source>
</evidence>
<dbReference type="PANTHER" id="PTHR42734:SF9">
    <property type="entry name" value="ZINC IMPORT ATP-BINDING PROTEIN ZNUC"/>
    <property type="match status" value="1"/>
</dbReference>
<keyword evidence="3" id="KW-0547">Nucleotide-binding</keyword>
<dbReference type="InterPro" id="IPR017871">
    <property type="entry name" value="ABC_transporter-like_CS"/>
</dbReference>
<dbReference type="Proteomes" id="UP000275394">
    <property type="component" value="Unassembled WGS sequence"/>
</dbReference>
<evidence type="ECO:0000259" key="10">
    <source>
        <dbReference type="PROSITE" id="PS50893"/>
    </source>
</evidence>
<evidence type="ECO:0000313" key="11">
    <source>
        <dbReference type="EMBL" id="ROR98970.1"/>
    </source>
</evidence>
<evidence type="ECO:0000256" key="4">
    <source>
        <dbReference type="ARBA" id="ARBA00022833"/>
    </source>
</evidence>
<keyword evidence="1" id="KW-0813">Transport</keyword>
<reference evidence="11 12" key="1">
    <citation type="submission" date="2018-11" db="EMBL/GenBank/DDBJ databases">
        <title>Genomic Encyclopedia of Type Strains, Phase IV (KMG-IV): sequencing the most valuable type-strain genomes for metagenomic binning, comparative biology and taxonomic classification.</title>
        <authorList>
            <person name="Goeker M."/>
        </authorList>
    </citation>
    <scope>NUCLEOTIDE SEQUENCE [LARGE SCALE GENOMIC DNA]</scope>
    <source>
        <strain evidence="11 12">DSM 100316</strain>
    </source>
</reference>
<dbReference type="SMART" id="SM00382">
    <property type="entry name" value="AAA"/>
    <property type="match status" value="1"/>
</dbReference>
<keyword evidence="2" id="KW-1003">Cell membrane</keyword>
<keyword evidence="12" id="KW-1185">Reference proteome</keyword>
<evidence type="ECO:0000256" key="3">
    <source>
        <dbReference type="ARBA" id="ARBA00022741"/>
    </source>
</evidence>
<evidence type="ECO:0000313" key="12">
    <source>
        <dbReference type="Proteomes" id="UP000275394"/>
    </source>
</evidence>
<gene>
    <name evidence="11" type="ORF">EDC56_3210</name>
</gene>
<dbReference type="RefSeq" id="WP_123713535.1">
    <property type="nucleotide sequence ID" value="NZ_RKHR01000006.1"/>
</dbReference>
<dbReference type="InterPro" id="IPR003439">
    <property type="entry name" value="ABC_transporter-like_ATP-bd"/>
</dbReference>
<keyword evidence="5 11" id="KW-0067">ATP-binding</keyword>
<dbReference type="AlphaFoldDB" id="A0A3N2DGQ9"/>
<dbReference type="InterPro" id="IPR027417">
    <property type="entry name" value="P-loop_NTPase"/>
</dbReference>
<evidence type="ECO:0000256" key="8">
    <source>
        <dbReference type="ARBA" id="ARBA00023065"/>
    </source>
</evidence>
<proteinExistence type="predicted"/>
<evidence type="ECO:0000256" key="1">
    <source>
        <dbReference type="ARBA" id="ARBA00022448"/>
    </source>
</evidence>
<dbReference type="InterPro" id="IPR050153">
    <property type="entry name" value="Metal_Ion_Import_ABC"/>
</dbReference>
<evidence type="ECO:0000256" key="9">
    <source>
        <dbReference type="ARBA" id="ARBA00023136"/>
    </source>
</evidence>
<dbReference type="OrthoDB" id="5866165at2"/>
<feature type="domain" description="ABC transporter" evidence="10">
    <location>
        <begin position="5"/>
        <end position="219"/>
    </location>
</feature>
<keyword evidence="6" id="KW-0864">Zinc transport</keyword>
<dbReference type="NCBIfam" id="NF007090">
    <property type="entry name" value="PRK09544.1"/>
    <property type="match status" value="1"/>
</dbReference>
<keyword evidence="4" id="KW-0862">Zinc</keyword>
<dbReference type="FunFam" id="3.40.50.300:FF:000392">
    <property type="entry name" value="Zinc import ATP-binding protein ZnuC"/>
    <property type="match status" value="1"/>
</dbReference>
<sequence>MTRLLEARQLGFRANEQQILSDVELSINRSEITTIIGPNGAGKSTLLRLLLNLSQPTSGSVWRKPGLVVGYMPQKLQINPHLPITVERFLKLAGASRQAIGAALERTGASKVMQSPLQNISGGELQRVLLARALLRQPQLLVLDEPVQGVDVTGQIELYQLIKTLRDELDCGVIMVSHDLHLVMAATDTVICLNQHICCHGHPESVSSHPAYLELFGRKHSEDLALYTHHHDHCHDSHGDIIDDDHSECNHD</sequence>